<accession>A0A380ZZU4</accession>
<protein>
    <submittedName>
        <fullName evidence="2">Molybdopterin biosynthesis protein MoeB</fullName>
    </submittedName>
</protein>
<evidence type="ECO:0000313" key="2">
    <source>
        <dbReference type="EMBL" id="SUV63748.1"/>
    </source>
</evidence>
<dbReference type="Gene3D" id="3.40.250.10">
    <property type="entry name" value="Rhodanese-like domain"/>
    <property type="match status" value="4"/>
</dbReference>
<organism evidence="2 3">
    <name type="scientific">Bordetella pertussis</name>
    <dbReference type="NCBI Taxonomy" id="520"/>
    <lineage>
        <taxon>Bacteria</taxon>
        <taxon>Pseudomonadati</taxon>
        <taxon>Pseudomonadota</taxon>
        <taxon>Betaproteobacteria</taxon>
        <taxon>Burkholderiales</taxon>
        <taxon>Alcaligenaceae</taxon>
        <taxon>Bordetella</taxon>
    </lineage>
</organism>
<dbReference type="PROSITE" id="PS50206">
    <property type="entry name" value="RHODANESE_3"/>
    <property type="match status" value="3"/>
</dbReference>
<sequence>MGVGMSEVVSAQWLRQRLESGAECAVVDPREEGAHSVSPHLFHAVNLPLSQLELRVERLFPRRDVPIVVAGAGDALDERARRRLQELGYAGAVRLEGGSPAWAGLGLPLFTGFNTASKAFGEYVEHGCATPSISADELREMVASGRPLVIMDSRTPAEHRRATIPGSVSAPGAELVLRYAELAPDPHTTLVVNCAGRTRSIIGAQSLINAGVPNPVFALRNGTMGWALAGHKVETQSARQAPEPGAATLALAQQRAAAVRRRFGIGAIGAAELQRLRAGGERTVYLFDVRTQQEYERGHVPGAVHAPGGQLVQATDSYVAVRNARIVLYDHHGVRDVMTGSWLRQMGHEDVVTLRADAVSAAQLAAGPQAVRVAGLDGARARRLAPAEAAGSLAQYTVVDVGAYRDYQAGHLPQAYWVTRARLAEALDGLPADWPLLLVSPDALLAQLACADVTASAARPVYVLEGGMARWRAEGRPVEEGDGRPLHEPDDAFVKPFEARDRESSMQAYLDWEVGLLDAVQRHPAIRFDLYKE</sequence>
<dbReference type="CDD" id="cd01534">
    <property type="entry name" value="4RHOD_Repeat_3"/>
    <property type="match status" value="1"/>
</dbReference>
<feature type="domain" description="Rhodanese" evidence="1">
    <location>
        <begin position="144"/>
        <end position="235"/>
    </location>
</feature>
<reference evidence="2 3" key="1">
    <citation type="submission" date="2018-06" db="EMBL/GenBank/DDBJ databases">
        <authorList>
            <consortium name="Pathogen Informatics"/>
            <person name="Doyle S."/>
        </authorList>
    </citation>
    <scope>NUCLEOTIDE SEQUENCE [LARGE SCALE GENOMIC DNA]</scope>
    <source>
        <strain evidence="2 3">NCTC10911</strain>
    </source>
</reference>
<dbReference type="SUPFAM" id="SSF52821">
    <property type="entry name" value="Rhodanese/Cell cycle control phosphatase"/>
    <property type="match status" value="4"/>
</dbReference>
<dbReference type="PANTHER" id="PTHR44086:SF10">
    <property type="entry name" value="THIOSULFATE SULFURTRANSFERASE_RHODANESE-LIKE DOMAIN-CONTAINING PROTEIN 3"/>
    <property type="match status" value="1"/>
</dbReference>
<feature type="domain" description="Rhodanese" evidence="1">
    <location>
        <begin position="280"/>
        <end position="480"/>
    </location>
</feature>
<dbReference type="Pfam" id="PF00581">
    <property type="entry name" value="Rhodanese"/>
    <property type="match status" value="4"/>
</dbReference>
<dbReference type="InterPro" id="IPR036873">
    <property type="entry name" value="Rhodanese-like_dom_sf"/>
</dbReference>
<dbReference type="SMART" id="SM00450">
    <property type="entry name" value="RHOD"/>
    <property type="match status" value="4"/>
</dbReference>
<dbReference type="PANTHER" id="PTHR44086">
    <property type="entry name" value="THIOSULFATE SULFURTRANSFERASE RDL2, MITOCHONDRIAL-RELATED"/>
    <property type="match status" value="1"/>
</dbReference>
<dbReference type="AlphaFoldDB" id="A0A380ZZU4"/>
<gene>
    <name evidence="2" type="ORF">NCTC10911_00752</name>
</gene>
<dbReference type="InterPro" id="IPR001763">
    <property type="entry name" value="Rhodanese-like_dom"/>
</dbReference>
<evidence type="ECO:0000313" key="3">
    <source>
        <dbReference type="Proteomes" id="UP000255014"/>
    </source>
</evidence>
<dbReference type="Proteomes" id="UP000255014">
    <property type="component" value="Unassembled WGS sequence"/>
</dbReference>
<evidence type="ECO:0000259" key="1">
    <source>
        <dbReference type="PROSITE" id="PS50206"/>
    </source>
</evidence>
<dbReference type="GO" id="GO:0004792">
    <property type="term" value="F:thiosulfate-cyanide sulfurtransferase activity"/>
    <property type="evidence" value="ECO:0007669"/>
    <property type="project" value="TreeGrafter"/>
</dbReference>
<proteinExistence type="predicted"/>
<dbReference type="CDD" id="cd01535">
    <property type="entry name" value="4RHOD_Repeat_4"/>
    <property type="match status" value="1"/>
</dbReference>
<feature type="domain" description="Rhodanese" evidence="1">
    <location>
        <begin position="20"/>
        <end position="111"/>
    </location>
</feature>
<name>A0A380ZZU4_BORPT</name>
<dbReference type="EMBL" id="UFTT01000002">
    <property type="protein sequence ID" value="SUV63748.1"/>
    <property type="molecule type" value="Genomic_DNA"/>
</dbReference>